<protein>
    <submittedName>
        <fullName evidence="6">Putative beta-hydroxyacid dehydrogenase, 3-hydroxyisobutyrate dehydrogenase/Tartronate semialdehyde reductase-related</fullName>
        <ecNumber evidence="6">1.1.1.60</ecNumber>
    </submittedName>
</protein>
<dbReference type="SUPFAM" id="SSF51735">
    <property type="entry name" value="NAD(P)-binding Rossmann-fold domains"/>
    <property type="match status" value="1"/>
</dbReference>
<evidence type="ECO:0000259" key="4">
    <source>
        <dbReference type="Pfam" id="PF03446"/>
    </source>
</evidence>
<evidence type="ECO:0000259" key="5">
    <source>
        <dbReference type="Pfam" id="PF14833"/>
    </source>
</evidence>
<dbReference type="EC" id="1.1.1.60" evidence="6"/>
<keyword evidence="7" id="KW-1185">Reference proteome</keyword>
<dbReference type="Pfam" id="PF14833">
    <property type="entry name" value="NAD_binding_11"/>
    <property type="match status" value="1"/>
</dbReference>
<dbReference type="PANTHER" id="PTHR22981:SF7">
    <property type="entry name" value="3-HYDROXYISOBUTYRATE DEHYDROGENASE, MITOCHONDRIAL"/>
    <property type="match status" value="1"/>
</dbReference>
<accession>L0NNQ3</accession>
<proteinExistence type="predicted"/>
<dbReference type="Gene3D" id="3.40.50.720">
    <property type="entry name" value="NAD(P)-binding Rossmann-like Domain"/>
    <property type="match status" value="1"/>
</dbReference>
<dbReference type="GO" id="GO:0051287">
    <property type="term" value="F:NAD binding"/>
    <property type="evidence" value="ECO:0007669"/>
    <property type="project" value="InterPro"/>
</dbReference>
<dbReference type="Proteomes" id="UP000010792">
    <property type="component" value="Plasmid NT26_p1"/>
</dbReference>
<evidence type="ECO:0000313" key="6">
    <source>
        <dbReference type="EMBL" id="CCF22302.1"/>
    </source>
</evidence>
<evidence type="ECO:0000313" key="7">
    <source>
        <dbReference type="Proteomes" id="UP000010792"/>
    </source>
</evidence>
<dbReference type="SUPFAM" id="SSF48179">
    <property type="entry name" value="6-phosphogluconate dehydrogenase C-terminal domain-like"/>
    <property type="match status" value="1"/>
</dbReference>
<dbReference type="InterPro" id="IPR029154">
    <property type="entry name" value="HIBADH-like_NADP-bd"/>
</dbReference>
<dbReference type="InterPro" id="IPR015815">
    <property type="entry name" value="HIBADH-related"/>
</dbReference>
<name>L0NNQ3_9HYPH</name>
<dbReference type="PROSITE" id="PS00895">
    <property type="entry name" value="3_HYDROXYISOBUT_DH"/>
    <property type="match status" value="1"/>
</dbReference>
<dbReference type="InterPro" id="IPR006115">
    <property type="entry name" value="6PGDH_NADP-bd"/>
</dbReference>
<gene>
    <name evidence="6" type="ORF">NT26_p10281</name>
</gene>
<dbReference type="PIRSF" id="PIRSF000103">
    <property type="entry name" value="HIBADH"/>
    <property type="match status" value="1"/>
</dbReference>
<keyword evidence="1 6" id="KW-0560">Oxidoreductase</keyword>
<dbReference type="InterPro" id="IPR002204">
    <property type="entry name" value="3-OH-isobutyrate_DH-rel_CS"/>
</dbReference>
<dbReference type="RefSeq" id="WP_052642824.1">
    <property type="nucleotide sequence ID" value="NZ_FO082821.1"/>
</dbReference>
<dbReference type="InterPro" id="IPR008927">
    <property type="entry name" value="6-PGluconate_DH-like_C_sf"/>
</dbReference>
<keyword evidence="2" id="KW-0520">NAD</keyword>
<feature type="domain" description="6-phosphogluconate dehydrogenase NADP-binding" evidence="4">
    <location>
        <begin position="3"/>
        <end position="162"/>
    </location>
</feature>
<dbReference type="PANTHER" id="PTHR22981">
    <property type="entry name" value="3-HYDROXYISOBUTYRATE DEHYDROGENASE-RELATED"/>
    <property type="match status" value="1"/>
</dbReference>
<dbReference type="GO" id="GO:0016054">
    <property type="term" value="P:organic acid catabolic process"/>
    <property type="evidence" value="ECO:0007669"/>
    <property type="project" value="UniProtKB-ARBA"/>
</dbReference>
<feature type="active site" evidence="3">
    <location>
        <position position="171"/>
    </location>
</feature>
<evidence type="ECO:0000256" key="3">
    <source>
        <dbReference type="PIRSR" id="PIRSR000103-1"/>
    </source>
</evidence>
<dbReference type="GO" id="GO:0050661">
    <property type="term" value="F:NADP binding"/>
    <property type="evidence" value="ECO:0007669"/>
    <property type="project" value="InterPro"/>
</dbReference>
<dbReference type="KEGG" id="rht:NT26_p10281"/>
<organism evidence="6 7">
    <name type="scientific">Pseudorhizobium banfieldiae</name>
    <dbReference type="NCBI Taxonomy" id="1125847"/>
    <lineage>
        <taxon>Bacteria</taxon>
        <taxon>Pseudomonadati</taxon>
        <taxon>Pseudomonadota</taxon>
        <taxon>Alphaproteobacteria</taxon>
        <taxon>Hyphomicrobiales</taxon>
        <taxon>Rhizobiaceae</taxon>
        <taxon>Rhizobium/Agrobacterium group</taxon>
        <taxon>Pseudorhizobium</taxon>
    </lineage>
</organism>
<dbReference type="OrthoDB" id="9812907at2"/>
<geneLocation type="plasmid" evidence="6 7">
    <name>NT26_p1</name>
</geneLocation>
<keyword evidence="6" id="KW-0614">Plasmid</keyword>
<evidence type="ECO:0000256" key="1">
    <source>
        <dbReference type="ARBA" id="ARBA00023002"/>
    </source>
</evidence>
<feature type="domain" description="3-hydroxyisobutyrate dehydrogenase-like NAD-binding" evidence="5">
    <location>
        <begin position="165"/>
        <end position="284"/>
    </location>
</feature>
<evidence type="ECO:0000256" key="2">
    <source>
        <dbReference type="ARBA" id="ARBA00023027"/>
    </source>
</evidence>
<reference evidence="6 7" key="1">
    <citation type="journal article" date="2013" name="Genome Biol. Evol.">
        <title>Life in an arsenic-containing gold mine: genome and physiology of the autotrophic arsenite-oxidizing bacterium rhizobium sp. NT-26.</title>
        <authorList>
            <person name="Andres J."/>
            <person name="Arsene-Ploetze F."/>
            <person name="Barbe V."/>
            <person name="Brochier-Armanet C."/>
            <person name="Cleiss-Arnold J."/>
            <person name="Coppee J.Y."/>
            <person name="Dillies M.A."/>
            <person name="Geist"/>
            <person name="L"/>
            <person name="Joublin A."/>
            <person name="Koechler S."/>
            <person name="Lassalle F."/>
            <person name="Marchal M."/>
            <person name="Medigue C."/>
            <person name="Muller D."/>
            <person name="Nesme X."/>
            <person name="Plewniak F."/>
            <person name="Proux C."/>
            <person name="Ramirez-Bahena M.H."/>
            <person name="Schenowitz C."/>
            <person name="Sismeiro O."/>
            <person name="Vallenet D."/>
            <person name="Santini J.M."/>
            <person name="Bertin P.N."/>
        </authorList>
    </citation>
    <scope>NUCLEOTIDE SEQUENCE [LARGE SCALE GENOMIC DNA]</scope>
    <source>
        <strain evidence="6 7">NT-26</strain>
        <plasmid evidence="6">NT26_p1</plasmid>
    </source>
</reference>
<dbReference type="Pfam" id="PF03446">
    <property type="entry name" value="NAD_binding_2"/>
    <property type="match status" value="1"/>
</dbReference>
<dbReference type="Gene3D" id="1.10.1040.10">
    <property type="entry name" value="N-(1-d-carboxylethyl)-l-norvaline Dehydrogenase, domain 2"/>
    <property type="match status" value="1"/>
</dbReference>
<dbReference type="GO" id="GO:0008679">
    <property type="term" value="F:2-hydroxy-3-oxopropionate reductase activity"/>
    <property type="evidence" value="ECO:0007669"/>
    <property type="project" value="UniProtKB-EC"/>
</dbReference>
<sequence>MAQIGFIGLGRMGFAMSRNLIEASHSVWVYDINPSAVERIVALGGHAAASAAEAAANRDFVVTMLPNGPDVEETLFGAGGVATALAKDTLFIDMSTIAPDMTDKIARGLSAMNIRMVDAPVGGTSEVAERGDLLILAGGDASDVARAHAVFDAVGRQTIHCGENGTGTRTKIVNNFMSTALNILTAETLAFAEGAGLDVARTVDVLAGTTAGRGFVSGAYQRKVLNHDISPEFGLALAAKDLNLALNYAAGLSIPLPVGAAASQIYAIAKAEGFGVNDWSAALETMRRTAALPRMSFDGQ</sequence>
<dbReference type="EMBL" id="FO082821">
    <property type="protein sequence ID" value="CCF22302.1"/>
    <property type="molecule type" value="Genomic_DNA"/>
</dbReference>
<dbReference type="AlphaFoldDB" id="L0NNQ3"/>
<dbReference type="InterPro" id="IPR013328">
    <property type="entry name" value="6PGD_dom2"/>
</dbReference>
<dbReference type="InterPro" id="IPR036291">
    <property type="entry name" value="NAD(P)-bd_dom_sf"/>
</dbReference>